<dbReference type="KEGG" id="gai:IMCC3135_27155"/>
<dbReference type="EC" id="2.7.1.45" evidence="4"/>
<name>A0A2Z2NVJ0_9GAMM</name>
<dbReference type="EMBL" id="CP018632">
    <property type="protein sequence ID" value="ASJ75486.1"/>
    <property type="molecule type" value="Genomic_DNA"/>
</dbReference>
<dbReference type="PROSITE" id="PS00584">
    <property type="entry name" value="PFKB_KINASES_2"/>
    <property type="match status" value="1"/>
</dbReference>
<dbReference type="PANTHER" id="PTHR10584">
    <property type="entry name" value="SUGAR KINASE"/>
    <property type="match status" value="1"/>
</dbReference>
<evidence type="ECO:0000313" key="4">
    <source>
        <dbReference type="EMBL" id="ASJ75486.1"/>
    </source>
</evidence>
<evidence type="ECO:0000313" key="5">
    <source>
        <dbReference type="Proteomes" id="UP000250079"/>
    </source>
</evidence>
<dbReference type="Gene3D" id="3.40.1190.20">
    <property type="match status" value="1"/>
</dbReference>
<dbReference type="GO" id="GO:0008673">
    <property type="term" value="F:2-dehydro-3-deoxygluconokinase activity"/>
    <property type="evidence" value="ECO:0007669"/>
    <property type="project" value="UniProtKB-EC"/>
</dbReference>
<protein>
    <submittedName>
        <fullName evidence="4">2-dehydro-3-deoxygluconokinase</fullName>
        <ecNumber evidence="4">2.7.1.45</ecNumber>
    </submittedName>
</protein>
<dbReference type="InterPro" id="IPR011611">
    <property type="entry name" value="PfkB_dom"/>
</dbReference>
<gene>
    <name evidence="4" type="primary">kdgK_3</name>
    <name evidence="4" type="ORF">IMCC3135_27155</name>
</gene>
<keyword evidence="1 4" id="KW-0808">Transferase</keyword>
<dbReference type="SUPFAM" id="SSF53613">
    <property type="entry name" value="Ribokinase-like"/>
    <property type="match status" value="1"/>
</dbReference>
<dbReference type="AlphaFoldDB" id="A0A2Z2NVJ0"/>
<dbReference type="InterPro" id="IPR002173">
    <property type="entry name" value="Carboh/pur_kinase_PfkB_CS"/>
</dbReference>
<keyword evidence="5" id="KW-1185">Reference proteome</keyword>
<evidence type="ECO:0000256" key="2">
    <source>
        <dbReference type="ARBA" id="ARBA00022777"/>
    </source>
</evidence>
<reference evidence="4 5" key="1">
    <citation type="submission" date="2016-12" db="EMBL/GenBank/DDBJ databases">
        <authorList>
            <person name="Song W.-J."/>
            <person name="Kurnit D.M."/>
        </authorList>
    </citation>
    <scope>NUCLEOTIDE SEQUENCE [LARGE SCALE GENOMIC DNA]</scope>
    <source>
        <strain evidence="4 5">IMCC3135</strain>
    </source>
</reference>
<dbReference type="PANTHER" id="PTHR10584:SF166">
    <property type="entry name" value="RIBOKINASE"/>
    <property type="match status" value="1"/>
</dbReference>
<dbReference type="Proteomes" id="UP000250079">
    <property type="component" value="Chromosome"/>
</dbReference>
<sequence>MSNTGVLSAGRIYCDLNFSGIERMPVLGQEVFADELSLHAGGGAFITAAYVAALGRASVLMGTLPVQPFASIIEHEAVQRGVGLHYCSMPTQAAPQLTVAMSMAGERAFLTSRQGAALPDNHADILQSSIGGSGIRHLHIGELSTLLEYPQLVELAQAAGLSVSLDCAWDDACLEHSHIGELIAQVDIFLPNEIEMEQLRANGIDEYCAALTVVKQGAAGATAHVKGRSVTGSAEPVPVVDTIGAGDAFNAGFITAWLQKRDLVACLSLGNACGALAVTRRGGASDLPDLQYLL</sequence>
<evidence type="ECO:0000256" key="1">
    <source>
        <dbReference type="ARBA" id="ARBA00022679"/>
    </source>
</evidence>
<dbReference type="RefSeq" id="WP_205737727.1">
    <property type="nucleotide sequence ID" value="NZ_CP018632.1"/>
</dbReference>
<keyword evidence="2 4" id="KW-0418">Kinase</keyword>
<evidence type="ECO:0000259" key="3">
    <source>
        <dbReference type="Pfam" id="PF00294"/>
    </source>
</evidence>
<dbReference type="Pfam" id="PF00294">
    <property type="entry name" value="PfkB"/>
    <property type="match status" value="1"/>
</dbReference>
<proteinExistence type="predicted"/>
<accession>A0A2Z2NVJ0</accession>
<feature type="domain" description="Carbohydrate kinase PfkB" evidence="3">
    <location>
        <begin position="33"/>
        <end position="289"/>
    </location>
</feature>
<organism evidence="4 5">
    <name type="scientific">Granulosicoccus antarcticus IMCC3135</name>
    <dbReference type="NCBI Taxonomy" id="1192854"/>
    <lineage>
        <taxon>Bacteria</taxon>
        <taxon>Pseudomonadati</taxon>
        <taxon>Pseudomonadota</taxon>
        <taxon>Gammaproteobacteria</taxon>
        <taxon>Chromatiales</taxon>
        <taxon>Granulosicoccaceae</taxon>
        <taxon>Granulosicoccus</taxon>
    </lineage>
</organism>
<dbReference type="InterPro" id="IPR029056">
    <property type="entry name" value="Ribokinase-like"/>
</dbReference>